<dbReference type="InterPro" id="IPR005502">
    <property type="entry name" value="Ribosyl_crysJ1"/>
</dbReference>
<dbReference type="RefSeq" id="WP_045278475.1">
    <property type="nucleotide sequence ID" value="NZ_JYIW01000020.1"/>
</dbReference>
<dbReference type="EMBL" id="JYIW01000020">
    <property type="protein sequence ID" value="KJL30322.1"/>
    <property type="molecule type" value="Genomic_DNA"/>
</dbReference>
<proteinExistence type="predicted"/>
<dbReference type="Pfam" id="PF03747">
    <property type="entry name" value="ADP_ribosyl_GH"/>
    <property type="match status" value="1"/>
</dbReference>
<dbReference type="PATRIC" id="fig|82380.11.peg.1104"/>
<comment type="caution">
    <text evidence="1">The sequence shown here is derived from an EMBL/GenBank/DDBJ whole genome shotgun (WGS) entry which is preliminary data.</text>
</comment>
<dbReference type="Proteomes" id="UP000033640">
    <property type="component" value="Unassembled WGS sequence"/>
</dbReference>
<keyword evidence="1" id="KW-0378">Hydrolase</keyword>
<accession>A0A0F0LAU2</accession>
<reference evidence="1 2" key="1">
    <citation type="submission" date="2015-02" db="EMBL/GenBank/DDBJ databases">
        <title>Draft genome sequences of ten Microbacterium spp. with emphasis on heavy metal contaminated environments.</title>
        <authorList>
            <person name="Corretto E."/>
        </authorList>
    </citation>
    <scope>NUCLEOTIDE SEQUENCE [LARGE SCALE GENOMIC DNA]</scope>
    <source>
        <strain evidence="1 2">BEL4b</strain>
    </source>
</reference>
<gene>
    <name evidence="1" type="ORF">RS83_01072</name>
</gene>
<dbReference type="OrthoDB" id="2822542at2"/>
<evidence type="ECO:0000313" key="1">
    <source>
        <dbReference type="EMBL" id="KJL30322.1"/>
    </source>
</evidence>
<name>A0A0F0LAU2_9MICO</name>
<dbReference type="GO" id="GO:0016787">
    <property type="term" value="F:hydrolase activity"/>
    <property type="evidence" value="ECO:0007669"/>
    <property type="project" value="UniProtKB-KW"/>
</dbReference>
<protein>
    <submittedName>
        <fullName evidence="1">ADP-ribosylglycohydrolase</fullName>
    </submittedName>
</protein>
<dbReference type="InterPro" id="IPR036705">
    <property type="entry name" value="Ribosyl_crysJ1_sf"/>
</dbReference>
<evidence type="ECO:0000313" key="2">
    <source>
        <dbReference type="Proteomes" id="UP000033640"/>
    </source>
</evidence>
<dbReference type="AlphaFoldDB" id="A0A0F0LAU2"/>
<organism evidence="1 2">
    <name type="scientific">Microbacterium oxydans</name>
    <dbReference type="NCBI Taxonomy" id="82380"/>
    <lineage>
        <taxon>Bacteria</taxon>
        <taxon>Bacillati</taxon>
        <taxon>Actinomycetota</taxon>
        <taxon>Actinomycetes</taxon>
        <taxon>Micrococcales</taxon>
        <taxon>Microbacteriaceae</taxon>
        <taxon>Microbacterium</taxon>
    </lineage>
</organism>
<dbReference type="SUPFAM" id="SSF101478">
    <property type="entry name" value="ADP-ribosylglycohydrolase"/>
    <property type="match status" value="1"/>
</dbReference>
<dbReference type="Gene3D" id="1.10.4080.10">
    <property type="entry name" value="ADP-ribosylation/Crystallin J1"/>
    <property type="match status" value="1"/>
</dbReference>
<sequence length="334" mass="35079">MTTPLIDLLTRGIVAGEAASSMNADFRVHALPPKRVNRVRILAKLGDEDRTTTIPRPFTHAAPPSVLHPGAGENIEWFAFSARQHERGLGLTEWRELAALEADPAAGVRARIGTKLALQNLRGGAEPPQSGHDNAHYFDDIATVRAIAAVAVRGADDAVDAAEADAAITHSLDGVWCARASAALFVALVDGASAAEAVQLAVEQLPENTWSRRMAESSLRVAAEATGPMDRARRLSTQVGDWVYSYPIAAPETFGFLLAHVAAARDADDLLLGALAQPRNAASLPSLAGAAAAVLFGDDWMPEGLEADSIRLTGLGIPSLAGLTVREATGTPLD</sequence>